<organism evidence="1 2">
    <name type="scientific">Candidatus Protoclostridium stercorigallinarum</name>
    <dbReference type="NCBI Taxonomy" id="2838741"/>
    <lineage>
        <taxon>Bacteria</taxon>
        <taxon>Bacillati</taxon>
        <taxon>Bacillota</taxon>
        <taxon>Clostridia</taxon>
        <taxon>Candidatus Protoclostridium</taxon>
    </lineage>
</organism>
<evidence type="ECO:0000313" key="2">
    <source>
        <dbReference type="Proteomes" id="UP000823990"/>
    </source>
</evidence>
<dbReference type="Proteomes" id="UP000823990">
    <property type="component" value="Unassembled WGS sequence"/>
</dbReference>
<reference evidence="1" key="1">
    <citation type="journal article" date="2021" name="PeerJ">
        <title>Extensive microbial diversity within the chicken gut microbiome revealed by metagenomics and culture.</title>
        <authorList>
            <person name="Gilroy R."/>
            <person name="Ravi A."/>
            <person name="Getino M."/>
            <person name="Pursley I."/>
            <person name="Horton D.L."/>
            <person name="Alikhan N.F."/>
            <person name="Baker D."/>
            <person name="Gharbi K."/>
            <person name="Hall N."/>
            <person name="Watson M."/>
            <person name="Adriaenssens E.M."/>
            <person name="Foster-Nyarko E."/>
            <person name="Jarju S."/>
            <person name="Secka A."/>
            <person name="Antonio M."/>
            <person name="Oren A."/>
            <person name="Chaudhuri R.R."/>
            <person name="La Ragione R."/>
            <person name="Hildebrand F."/>
            <person name="Pallen M.J."/>
        </authorList>
    </citation>
    <scope>NUCLEOTIDE SEQUENCE</scope>
    <source>
        <strain evidence="1">12435</strain>
    </source>
</reference>
<protein>
    <submittedName>
        <fullName evidence="1">DUF1015 domain-containing protein</fullName>
    </submittedName>
</protein>
<accession>A0A9D1PYX7</accession>
<comment type="caution">
    <text evidence="1">The sequence shown here is derived from an EMBL/GenBank/DDBJ whole genome shotgun (WGS) entry which is preliminary data.</text>
</comment>
<dbReference type="AlphaFoldDB" id="A0A9D1PYX7"/>
<dbReference type="InterPro" id="IPR008323">
    <property type="entry name" value="UCP033563"/>
</dbReference>
<dbReference type="EMBL" id="DXHS01000042">
    <property type="protein sequence ID" value="HIW02170.1"/>
    <property type="molecule type" value="Genomic_DNA"/>
</dbReference>
<evidence type="ECO:0000313" key="1">
    <source>
        <dbReference type="EMBL" id="HIW02170.1"/>
    </source>
</evidence>
<reference evidence="1" key="2">
    <citation type="submission" date="2021-04" db="EMBL/GenBank/DDBJ databases">
        <authorList>
            <person name="Gilroy R."/>
        </authorList>
    </citation>
    <scope>NUCLEOTIDE SEQUENCE</scope>
    <source>
        <strain evidence="1">12435</strain>
    </source>
</reference>
<gene>
    <name evidence="1" type="ORF">H9892_02395</name>
</gene>
<dbReference type="Pfam" id="PF06245">
    <property type="entry name" value="DUF1015"/>
    <property type="match status" value="1"/>
</dbReference>
<dbReference type="PANTHER" id="PTHR36454">
    <property type="entry name" value="LMO2823 PROTEIN"/>
    <property type="match status" value="1"/>
</dbReference>
<dbReference type="PANTHER" id="PTHR36454:SF1">
    <property type="entry name" value="DUF1015 DOMAIN-CONTAINING PROTEIN"/>
    <property type="match status" value="1"/>
</dbReference>
<proteinExistence type="predicted"/>
<sequence>MSNCLVFGRFMLPRGGVGSAWSTIACDQYTSRPEYWKAEEERVGDEPSALRLICPEAFLSEVSDRLSGIAACSLDYVKNVLVEYKGGVLVKRACSHGTRYGLVCLVDLEEYDYRTGDSPVRATEGTVTARIPPRLAVRKASALDVSHVICLIDDSGCTLIEPLIGKGEPLYDISLPRGGRLEGRLITDTSAPERAIAALESEAAEAGKPFVLVGDGNHSLAAAKALYEKYKAEGDGRAATARYALVEVENVRSDGVIFLPIHRVVYGCPDIADRLEENLRGDGKVTLVRSDVGVKLSAPSDPAEAYAAVQKIIDESGAETDYIHGDGELLRICAERSDAVGVLMPPLGKDGLFAYIAAHGTLPRKSFSLGEAEDKRYYVECRHIDDKGI</sequence>
<name>A0A9D1PYX7_9FIRM</name>